<accession>A0A936NBF8</accession>
<evidence type="ECO:0000313" key="3">
    <source>
        <dbReference type="Proteomes" id="UP000727993"/>
    </source>
</evidence>
<organism evidence="2 3">
    <name type="scientific">Candidatus Neomicrothrix subdominans</name>
    <dbReference type="NCBI Taxonomy" id="2954438"/>
    <lineage>
        <taxon>Bacteria</taxon>
        <taxon>Bacillati</taxon>
        <taxon>Actinomycetota</taxon>
        <taxon>Acidimicrobiia</taxon>
        <taxon>Acidimicrobiales</taxon>
        <taxon>Microthrixaceae</taxon>
        <taxon>Candidatus Neomicrothrix</taxon>
    </lineage>
</organism>
<dbReference type="EMBL" id="JADJZA010000006">
    <property type="protein sequence ID" value="MBK9297183.1"/>
    <property type="molecule type" value="Genomic_DNA"/>
</dbReference>
<dbReference type="Gene3D" id="2.70.98.30">
    <property type="entry name" value="Golgi alpha-mannosidase II, domain 4"/>
    <property type="match status" value="1"/>
</dbReference>
<gene>
    <name evidence="2" type="ORF">IPN02_10200</name>
</gene>
<dbReference type="Pfam" id="PF07748">
    <property type="entry name" value="Glyco_hydro_38C"/>
    <property type="match status" value="1"/>
</dbReference>
<name>A0A936NBF8_9ACTN</name>
<dbReference type="GO" id="GO:0006013">
    <property type="term" value="P:mannose metabolic process"/>
    <property type="evidence" value="ECO:0007669"/>
    <property type="project" value="InterPro"/>
</dbReference>
<dbReference type="GO" id="GO:0030246">
    <property type="term" value="F:carbohydrate binding"/>
    <property type="evidence" value="ECO:0007669"/>
    <property type="project" value="InterPro"/>
</dbReference>
<dbReference type="InterPro" id="IPR011682">
    <property type="entry name" value="Glyco_hydro_38_C"/>
</dbReference>
<dbReference type="InterPro" id="IPR011013">
    <property type="entry name" value="Gal_mutarotase_sf_dom"/>
</dbReference>
<proteinExistence type="predicted"/>
<comment type="caution">
    <text evidence="2">The sequence shown here is derived from an EMBL/GenBank/DDBJ whole genome shotgun (WGS) entry which is preliminary data.</text>
</comment>
<dbReference type="Proteomes" id="UP000727993">
    <property type="component" value="Unassembled WGS sequence"/>
</dbReference>
<dbReference type="GO" id="GO:0004559">
    <property type="term" value="F:alpha-mannosidase activity"/>
    <property type="evidence" value="ECO:0007669"/>
    <property type="project" value="InterPro"/>
</dbReference>
<dbReference type="SUPFAM" id="SSF74650">
    <property type="entry name" value="Galactose mutarotase-like"/>
    <property type="match status" value="1"/>
</dbReference>
<sequence>MTCRHGDSTFTQTLSMTAGSARIDIAYDIDFRRHPEGVEGGLAGRRAHPRGSASEIQLWHVRRPVHQNTSWDAARFEF</sequence>
<evidence type="ECO:0000259" key="1">
    <source>
        <dbReference type="Pfam" id="PF07748"/>
    </source>
</evidence>
<protein>
    <recommendedName>
        <fullName evidence="1">Glycosyl hydrolase family 38 C-terminal domain-containing protein</fullName>
    </recommendedName>
</protein>
<feature type="domain" description="Glycosyl hydrolase family 38 C-terminal" evidence="1">
    <location>
        <begin position="4"/>
        <end position="77"/>
    </location>
</feature>
<evidence type="ECO:0000313" key="2">
    <source>
        <dbReference type="EMBL" id="MBK9297183.1"/>
    </source>
</evidence>
<dbReference type="AlphaFoldDB" id="A0A936NBF8"/>
<reference evidence="2 3" key="1">
    <citation type="submission" date="2020-10" db="EMBL/GenBank/DDBJ databases">
        <title>Connecting structure to function with the recovery of over 1000 high-quality activated sludge metagenome-assembled genomes encoding full-length rRNA genes using long-read sequencing.</title>
        <authorList>
            <person name="Singleton C.M."/>
            <person name="Petriglieri F."/>
            <person name="Kristensen J.M."/>
            <person name="Kirkegaard R.H."/>
            <person name="Michaelsen T.Y."/>
            <person name="Andersen M.H."/>
            <person name="Karst S.M."/>
            <person name="Dueholm M.S."/>
            <person name="Nielsen P.H."/>
            <person name="Albertsen M."/>
        </authorList>
    </citation>
    <scope>NUCLEOTIDE SEQUENCE [LARGE SCALE GENOMIC DNA]</scope>
    <source>
        <strain evidence="2">Lyne_18-Q3-R50-59_MAXAC.006</strain>
    </source>
</reference>